<name>A0AA97F959_9SPHN</name>
<sequence>MIVRSLSAIALCAALAVPGVAQEEKQEQKQEIALPEIPALVPTFEQNCMMQGINHEDRIEAIKGSGQWEEDDDVTISIAHLGEARSVGIAPNFREISEARQWSGQIDGRPAKLVLVTFAEEDRFNHACAIVGEYFGSALHYRDEIEDAFEKFGVDPQSVDLTHYFEFGGDIGAWKDSVAVEQRIHGELYARSQAISTEENMHVYVAY</sequence>
<reference evidence="2 3" key="1">
    <citation type="submission" date="2023-10" db="EMBL/GenBank/DDBJ databases">
        <title>Complete genome sequence of a Sphingomonadaceae bacterium.</title>
        <authorList>
            <person name="Yan C."/>
        </authorList>
    </citation>
    <scope>NUCLEOTIDE SEQUENCE [LARGE SCALE GENOMIC DNA]</scope>
    <source>
        <strain evidence="2 3">SCSIO 66989</strain>
    </source>
</reference>
<evidence type="ECO:0000313" key="3">
    <source>
        <dbReference type="Proteomes" id="UP001302429"/>
    </source>
</evidence>
<dbReference type="KEGG" id="acoa:RB602_05970"/>
<keyword evidence="3" id="KW-1185">Reference proteome</keyword>
<feature type="signal peptide" evidence="1">
    <location>
        <begin position="1"/>
        <end position="21"/>
    </location>
</feature>
<feature type="chain" id="PRO_5041681289" evidence="1">
    <location>
        <begin position="22"/>
        <end position="207"/>
    </location>
</feature>
<evidence type="ECO:0000313" key="2">
    <source>
        <dbReference type="EMBL" id="WOE76258.1"/>
    </source>
</evidence>
<gene>
    <name evidence="2" type="ORF">RB602_05970</name>
</gene>
<organism evidence="2 3">
    <name type="scientific">Alterisphingorhabdus coralli</name>
    <dbReference type="NCBI Taxonomy" id="3071408"/>
    <lineage>
        <taxon>Bacteria</taxon>
        <taxon>Pseudomonadati</taxon>
        <taxon>Pseudomonadota</taxon>
        <taxon>Alphaproteobacteria</taxon>
        <taxon>Sphingomonadales</taxon>
        <taxon>Sphingomonadaceae</taxon>
        <taxon>Alterisphingorhabdus (ex Yan et al. 2024)</taxon>
    </lineage>
</organism>
<dbReference type="AlphaFoldDB" id="A0AA97F959"/>
<dbReference type="Proteomes" id="UP001302429">
    <property type="component" value="Chromosome"/>
</dbReference>
<protein>
    <submittedName>
        <fullName evidence="2">Uncharacterized protein</fullName>
    </submittedName>
</protein>
<evidence type="ECO:0000256" key="1">
    <source>
        <dbReference type="SAM" id="SignalP"/>
    </source>
</evidence>
<dbReference type="EMBL" id="CP136594">
    <property type="protein sequence ID" value="WOE76258.1"/>
    <property type="molecule type" value="Genomic_DNA"/>
</dbReference>
<dbReference type="RefSeq" id="WP_317083839.1">
    <property type="nucleotide sequence ID" value="NZ_CP136594.1"/>
</dbReference>
<accession>A0AA97F959</accession>
<proteinExistence type="predicted"/>
<keyword evidence="1" id="KW-0732">Signal</keyword>